<gene>
    <name evidence="2" type="ORF">DKT69_02325</name>
</gene>
<dbReference type="Proteomes" id="UP000246050">
    <property type="component" value="Unassembled WGS sequence"/>
</dbReference>
<organism evidence="2 3">
    <name type="scientific">Micromonospora sicca</name>
    <dbReference type="NCBI Taxonomy" id="2202420"/>
    <lineage>
        <taxon>Bacteria</taxon>
        <taxon>Bacillati</taxon>
        <taxon>Actinomycetota</taxon>
        <taxon>Actinomycetes</taxon>
        <taxon>Micromonosporales</taxon>
        <taxon>Micromonosporaceae</taxon>
        <taxon>Micromonospora</taxon>
    </lineage>
</organism>
<evidence type="ECO:0000259" key="1">
    <source>
        <dbReference type="Pfam" id="PF16571"/>
    </source>
</evidence>
<dbReference type="RefSeq" id="WP_109799947.1">
    <property type="nucleotide sequence ID" value="NZ_QGKS01000075.1"/>
</dbReference>
<evidence type="ECO:0000313" key="3">
    <source>
        <dbReference type="Proteomes" id="UP000246050"/>
    </source>
</evidence>
<proteinExistence type="predicted"/>
<dbReference type="AlphaFoldDB" id="A0A317DRR7"/>
<dbReference type="OrthoDB" id="4171838at2"/>
<dbReference type="EMBL" id="QGKS01000075">
    <property type="protein sequence ID" value="PWR17064.1"/>
    <property type="molecule type" value="Genomic_DNA"/>
</dbReference>
<reference evidence="2 3" key="1">
    <citation type="submission" date="2018-05" db="EMBL/GenBank/DDBJ databases">
        <title>Micromonosporas from Atacama Desert.</title>
        <authorList>
            <person name="Carro L."/>
            <person name="Golinska P."/>
            <person name="Klenk H.-P."/>
            <person name="Goodfellow M."/>
        </authorList>
    </citation>
    <scope>NUCLEOTIDE SEQUENCE [LARGE SCALE GENOMIC DNA]</scope>
    <source>
        <strain evidence="2 3">4G51</strain>
    </source>
</reference>
<accession>A0A317DRR7</accession>
<comment type="caution">
    <text evidence="2">The sequence shown here is derived from an EMBL/GenBank/DDBJ whole genome shotgun (WGS) entry which is preliminary data.</text>
</comment>
<protein>
    <recommendedName>
        <fullName evidence="1">Elongation factor G-binding protein C-terminal treble-clef zinc-finger domain-containing protein</fullName>
    </recommendedName>
</protein>
<dbReference type="Pfam" id="PF16571">
    <property type="entry name" value="FBP_C"/>
    <property type="match status" value="1"/>
</dbReference>
<name>A0A317DRR7_9ACTN</name>
<dbReference type="InterPro" id="IPR032330">
    <property type="entry name" value="EF-G-binding_C"/>
</dbReference>
<feature type="domain" description="Elongation factor G-binding protein C-terminal treble-clef zinc-finger" evidence="1">
    <location>
        <begin position="8"/>
        <end position="163"/>
    </location>
</feature>
<sequence>MNQVTEAELRASFVNCTRGERARIALPGPLATVDFDRLDFLGWRDPKAPDRACLVTQSGDRLVGIVLRAAAKSAKSLTKSTMCSLCMTLHASSGVALFSAPLAGAAGRNGNSVGTYMCADLQCSLYVRGLRKSDAIGRMNETIDQAERVDRLRRQVGLFIDNVLASNLV</sequence>
<evidence type="ECO:0000313" key="2">
    <source>
        <dbReference type="EMBL" id="PWR17064.1"/>
    </source>
</evidence>